<dbReference type="EMBL" id="AMQN01000091">
    <property type="status" value="NOT_ANNOTATED_CDS"/>
    <property type="molecule type" value="Genomic_DNA"/>
</dbReference>
<dbReference type="AlphaFoldDB" id="X2BBW3"/>
<dbReference type="InterPro" id="IPR035979">
    <property type="entry name" value="RBD_domain_sf"/>
</dbReference>
<organism evidence="2 3">
    <name type="scientific">Capitella teleta</name>
    <name type="common">Polychaete worm</name>
    <dbReference type="NCBI Taxonomy" id="283909"/>
    <lineage>
        <taxon>Eukaryota</taxon>
        <taxon>Metazoa</taxon>
        <taxon>Spiralia</taxon>
        <taxon>Lophotrochozoa</taxon>
        <taxon>Annelida</taxon>
        <taxon>Polychaeta</taxon>
        <taxon>Sedentaria</taxon>
        <taxon>Scolecida</taxon>
        <taxon>Capitellidae</taxon>
        <taxon>Capitella</taxon>
    </lineage>
</organism>
<dbReference type="OMA" id="YMSRHIA"/>
<sequence>MGRKCLLQQLLDSNVRQIMQLSPSGAMSLFVLRRLLADIMRGLYVLHATGFVHADLKPDNLLWSAQDGCLKVIDFSLSFHCEDKVVGLIQSQGYRAPEVTTWNANRQKQVQIDLFSATTDEVKPCSACDMWSVGCILVEMFSSSKLFTQNRLKEIFPSHVRAPLKFIFSIFILSLKNCRMPTKALLTCQLELLNPNPGLRLSACEALLHPALATPFPGPDYADLLVLPSPILRMMNLTENLTNEDAVKEAEEDVHQMCSQFGSVLQCFACRSGQGQGKIFVHFSYAHQAVTAFHSLSSVTYNGHSVILTYFPLDSWHQRQLF</sequence>
<dbReference type="Pfam" id="PF00069">
    <property type="entry name" value="Pkinase"/>
    <property type="match status" value="1"/>
</dbReference>
<reference evidence="3" key="2">
    <citation type="journal article" date="2013" name="Nature">
        <title>Insights into bilaterian evolution from three spiralian genomes.</title>
        <authorList>
            <person name="Simakov O."/>
            <person name="Marletaz F."/>
            <person name="Cho S.J."/>
            <person name="Edsinger-Gonzales E."/>
            <person name="Havlak P."/>
            <person name="Hellsten U."/>
            <person name="Kuo D.H."/>
            <person name="Larsson T."/>
            <person name="Lv J."/>
            <person name="Arendt D."/>
            <person name="Savage R."/>
            <person name="Osoegawa K."/>
            <person name="de Jong P."/>
            <person name="Grimwood J."/>
            <person name="Chapman J.A."/>
            <person name="Shapiro H."/>
            <person name="Aerts A."/>
            <person name="Otillar R.P."/>
            <person name="Terry A.Y."/>
            <person name="Boore J.L."/>
            <person name="Grigoriev I.V."/>
            <person name="Lindberg D.R."/>
            <person name="Seaver E.C."/>
            <person name="Weisblat D.A."/>
            <person name="Putnam N.H."/>
            <person name="Rokhsar D.S."/>
        </authorList>
    </citation>
    <scope>NUCLEOTIDE SEQUENCE</scope>
    <source>
        <strain evidence="3">I ESC-2004</strain>
    </source>
</reference>
<dbReference type="Proteomes" id="UP000014760">
    <property type="component" value="Unassembled WGS sequence"/>
</dbReference>
<dbReference type="GO" id="GO:0046825">
    <property type="term" value="P:regulation of protein export from nucleus"/>
    <property type="evidence" value="ECO:0007669"/>
    <property type="project" value="TreeGrafter"/>
</dbReference>
<dbReference type="InterPro" id="IPR000719">
    <property type="entry name" value="Prot_kinase_dom"/>
</dbReference>
<accession>X2BBW3</accession>
<evidence type="ECO:0000313" key="3">
    <source>
        <dbReference type="Proteomes" id="UP000014760"/>
    </source>
</evidence>
<reference evidence="3" key="1">
    <citation type="submission" date="2012-12" db="EMBL/GenBank/DDBJ databases">
        <authorList>
            <person name="Hellsten U."/>
            <person name="Grimwood J."/>
            <person name="Chapman J.A."/>
            <person name="Shapiro H."/>
            <person name="Aerts A."/>
            <person name="Otillar R.P."/>
            <person name="Terry A.Y."/>
            <person name="Boore J.L."/>
            <person name="Simakov O."/>
            <person name="Marletaz F."/>
            <person name="Cho S.-J."/>
            <person name="Edsinger-Gonzales E."/>
            <person name="Havlak P."/>
            <person name="Kuo D.-H."/>
            <person name="Larsson T."/>
            <person name="Lv J."/>
            <person name="Arendt D."/>
            <person name="Savage R."/>
            <person name="Osoegawa K."/>
            <person name="de Jong P."/>
            <person name="Lindberg D.R."/>
            <person name="Seaver E.C."/>
            <person name="Weisblat D.A."/>
            <person name="Putnam N.H."/>
            <person name="Grigoriev I.V."/>
            <person name="Rokhsar D.S."/>
        </authorList>
    </citation>
    <scope>NUCLEOTIDE SEQUENCE</scope>
    <source>
        <strain evidence="3">I ESC-2004</strain>
    </source>
</reference>
<dbReference type="EnsemblMetazoa" id="CapteT93191">
    <property type="protein sequence ID" value="CapteP93191"/>
    <property type="gene ID" value="CapteG93191"/>
</dbReference>
<evidence type="ECO:0000259" key="1">
    <source>
        <dbReference type="PROSITE" id="PS50011"/>
    </source>
</evidence>
<dbReference type="Gene3D" id="3.30.70.330">
    <property type="match status" value="1"/>
</dbReference>
<dbReference type="SUPFAM" id="SSF56112">
    <property type="entry name" value="Protein kinase-like (PK-like)"/>
    <property type="match status" value="1"/>
</dbReference>
<feature type="domain" description="Protein kinase" evidence="1">
    <location>
        <begin position="1"/>
        <end position="212"/>
    </location>
</feature>
<name>X2BBW3_CAPTE</name>
<dbReference type="GO" id="GO:0043021">
    <property type="term" value="F:ribonucleoprotein complex binding"/>
    <property type="evidence" value="ECO:0007669"/>
    <property type="project" value="TreeGrafter"/>
</dbReference>
<dbReference type="OrthoDB" id="10266058at2759"/>
<dbReference type="InterPro" id="IPR011009">
    <property type="entry name" value="Kinase-like_dom_sf"/>
</dbReference>
<dbReference type="InterPro" id="IPR012677">
    <property type="entry name" value="Nucleotide-bd_a/b_plait_sf"/>
</dbReference>
<evidence type="ECO:0000313" key="2">
    <source>
        <dbReference type="EnsemblMetazoa" id="CapteP93191"/>
    </source>
</evidence>
<dbReference type="SUPFAM" id="SSF54928">
    <property type="entry name" value="RNA-binding domain, RBD"/>
    <property type="match status" value="1"/>
</dbReference>
<dbReference type="GO" id="GO:0005634">
    <property type="term" value="C:nucleus"/>
    <property type="evidence" value="ECO:0007669"/>
    <property type="project" value="TreeGrafter"/>
</dbReference>
<dbReference type="PROSITE" id="PS50011">
    <property type="entry name" value="PROTEIN_KINASE_DOM"/>
    <property type="match status" value="1"/>
</dbReference>
<dbReference type="GO" id="GO:0071598">
    <property type="term" value="C:neuronal ribonucleoprotein granule"/>
    <property type="evidence" value="ECO:0007669"/>
    <property type="project" value="TreeGrafter"/>
</dbReference>
<dbReference type="Gene3D" id="1.10.510.10">
    <property type="entry name" value="Transferase(Phosphotransferase) domain 1"/>
    <property type="match status" value="1"/>
</dbReference>
<dbReference type="GO" id="GO:0005524">
    <property type="term" value="F:ATP binding"/>
    <property type="evidence" value="ECO:0007669"/>
    <property type="project" value="InterPro"/>
</dbReference>
<dbReference type="PANTHER" id="PTHR46962">
    <property type="entry name" value="SERINE/THREONINE-PROTEIN KINASE KIST"/>
    <property type="match status" value="1"/>
</dbReference>
<dbReference type="GO" id="GO:0003676">
    <property type="term" value="F:nucleic acid binding"/>
    <property type="evidence" value="ECO:0007669"/>
    <property type="project" value="InterPro"/>
</dbReference>
<dbReference type="PANTHER" id="PTHR46962:SF1">
    <property type="entry name" value="SERINE_THREONINE-PROTEIN KINASE KIST"/>
    <property type="match status" value="1"/>
</dbReference>
<dbReference type="SMART" id="SM00220">
    <property type="entry name" value="S_TKc"/>
    <property type="match status" value="1"/>
</dbReference>
<protein>
    <recommendedName>
        <fullName evidence="1">Protein kinase domain-containing protein</fullName>
    </recommendedName>
</protein>
<dbReference type="GO" id="GO:0045948">
    <property type="term" value="P:positive regulation of translational initiation"/>
    <property type="evidence" value="ECO:0007669"/>
    <property type="project" value="TreeGrafter"/>
</dbReference>
<dbReference type="HOGENOM" id="CLU_863939_0_0_1"/>
<reference evidence="2" key="3">
    <citation type="submission" date="2015-06" db="UniProtKB">
        <authorList>
            <consortium name="EnsemblMetazoa"/>
        </authorList>
    </citation>
    <scope>IDENTIFICATION</scope>
</reference>
<dbReference type="GO" id="GO:0004674">
    <property type="term" value="F:protein serine/threonine kinase activity"/>
    <property type="evidence" value="ECO:0007669"/>
    <property type="project" value="InterPro"/>
</dbReference>
<dbReference type="InterPro" id="IPR034372">
    <property type="entry name" value="UHMK1"/>
</dbReference>
<keyword evidence="3" id="KW-1185">Reference proteome</keyword>
<proteinExistence type="predicted"/>